<evidence type="ECO:0000256" key="5">
    <source>
        <dbReference type="ARBA" id="ARBA00022917"/>
    </source>
</evidence>
<evidence type="ECO:0000256" key="4">
    <source>
        <dbReference type="ARBA" id="ARBA00022840"/>
    </source>
</evidence>
<dbReference type="PROSITE" id="PS50889">
    <property type="entry name" value="S4"/>
    <property type="match status" value="1"/>
</dbReference>
<dbReference type="InterPro" id="IPR036986">
    <property type="entry name" value="S4_RNA-bd_sf"/>
</dbReference>
<dbReference type="Gene3D" id="3.10.290.10">
    <property type="entry name" value="RNA-binding S4 domain"/>
    <property type="match status" value="1"/>
</dbReference>
<dbReference type="InterPro" id="IPR024088">
    <property type="entry name" value="Tyr-tRNA-ligase_bac-type"/>
</dbReference>
<dbReference type="SUPFAM" id="SSF52374">
    <property type="entry name" value="Nucleotidylyl transferase"/>
    <property type="match status" value="1"/>
</dbReference>
<dbReference type="InterPro" id="IPR014729">
    <property type="entry name" value="Rossmann-like_a/b/a_fold"/>
</dbReference>
<dbReference type="GO" id="GO:0005524">
    <property type="term" value="F:ATP binding"/>
    <property type="evidence" value="ECO:0007669"/>
    <property type="project" value="UniProtKB-KW"/>
</dbReference>
<evidence type="ECO:0000256" key="7">
    <source>
        <dbReference type="ARBA" id="ARBA00033323"/>
    </source>
</evidence>
<evidence type="ECO:0000256" key="6">
    <source>
        <dbReference type="ARBA" id="ARBA00023146"/>
    </source>
</evidence>
<dbReference type="GO" id="GO:0005829">
    <property type="term" value="C:cytosol"/>
    <property type="evidence" value="ECO:0007669"/>
    <property type="project" value="TreeGrafter"/>
</dbReference>
<name>A0A1A8VSL5_PLAOA</name>
<sequence>MVGALNTVAKIVLLIKCFKHVESYKRFIPHNFSSTITIQESKIEDYKLKSKALKKLYDRKLIHYVSDIRNVDMILYQNENEKDWENKKSAYAGIDLNCKYLHIGNLIPLITLDILRNYNTDVILLLGRSTTKIGDPSFQNVERKKTLEKEIYENEKNIRSNIISLLLQNELDKKDLRQIIEKSHTLGEKKFVYKSTSNKGSLTILANTMWYGKMNLIDFLQYGEHFSVNKLLRKECFQSKLRKKNLTLKDLNYITLQSFDFVNLFRKYNTFIQIGGSDQWGNIQSGIELCHNVFNTQLYGLTTNLLIHRNNVKYSKSLFNENRKLPIWIDKKYNPPFLFWTFLRNVDDQRVQSYVDMLTDLNINIHERVKMKAQGGSPNEETMLEHGKKGTLEHTHSNESVSSPPDVEKIYDAEINRAKKKLADRVTSFIYGSTVVEQIHKMIEIMKLNEFSKIDNVSILKIFPHIQISINNVREKKMNIMNLLRKFEIAITNKEAKEKIGQRCVYLNTHCIDDPKRVLSMEDFIHMESNLYFSILRMGKKRCYSIIAK</sequence>
<comment type="similarity">
    <text evidence="10">Belongs to the class-I aminoacyl-tRNA synthetase family.</text>
</comment>
<evidence type="ECO:0000256" key="3">
    <source>
        <dbReference type="ARBA" id="ARBA00022741"/>
    </source>
</evidence>
<keyword evidence="6 10" id="KW-0030">Aminoacyl-tRNA synthetase</keyword>
<keyword evidence="4 10" id="KW-0067">ATP-binding</keyword>
<keyword evidence="3 10" id="KW-0547">Nucleotide-binding</keyword>
<dbReference type="EC" id="6.1.1.1" evidence="1 10"/>
<evidence type="ECO:0000256" key="9">
    <source>
        <dbReference type="PROSITE-ProRule" id="PRU00182"/>
    </source>
</evidence>
<reference evidence="13" key="1">
    <citation type="submission" date="2016-05" db="EMBL/GenBank/DDBJ databases">
        <authorList>
            <person name="Naeem Raeece"/>
        </authorList>
    </citation>
    <scope>NUCLEOTIDE SEQUENCE [LARGE SCALE GENOMIC DNA]</scope>
</reference>
<dbReference type="SUPFAM" id="SSF55174">
    <property type="entry name" value="Alpha-L RNA-binding motif"/>
    <property type="match status" value="1"/>
</dbReference>
<evidence type="ECO:0000256" key="11">
    <source>
        <dbReference type="SAM" id="MobiDB-lite"/>
    </source>
</evidence>
<evidence type="ECO:0000256" key="10">
    <source>
        <dbReference type="RuleBase" id="RU361234"/>
    </source>
</evidence>
<gene>
    <name evidence="12" type="ORF">POVCU2_0021350</name>
</gene>
<feature type="region of interest" description="Disordered" evidence="11">
    <location>
        <begin position="372"/>
        <end position="405"/>
    </location>
</feature>
<accession>A0A1A8VSL5</accession>
<protein>
    <recommendedName>
        <fullName evidence="1 10">Tyrosine--tRNA ligase</fullName>
        <ecNumber evidence="1 10">6.1.1.1</ecNumber>
    </recommendedName>
    <alternativeName>
        <fullName evidence="7 10">Tyrosyl-tRNA synthetase</fullName>
    </alternativeName>
</protein>
<evidence type="ECO:0000313" key="13">
    <source>
        <dbReference type="Proteomes" id="UP000078560"/>
    </source>
</evidence>
<dbReference type="InterPro" id="IPR002305">
    <property type="entry name" value="aa-tRNA-synth_Ic"/>
</dbReference>
<dbReference type="PANTHER" id="PTHR11766">
    <property type="entry name" value="TYROSYL-TRNA SYNTHETASE"/>
    <property type="match status" value="1"/>
</dbReference>
<feature type="compositionally biased region" description="Basic and acidic residues" evidence="11">
    <location>
        <begin position="383"/>
        <end position="397"/>
    </location>
</feature>
<dbReference type="PANTHER" id="PTHR11766:SF0">
    <property type="entry name" value="TYROSINE--TRNA LIGASE, MITOCHONDRIAL"/>
    <property type="match status" value="1"/>
</dbReference>
<dbReference type="InterPro" id="IPR002307">
    <property type="entry name" value="Tyr-tRNA-ligase"/>
</dbReference>
<dbReference type="AlphaFoldDB" id="A0A1A8VSL5"/>
<dbReference type="Gene3D" id="1.10.240.10">
    <property type="entry name" value="Tyrosyl-Transfer RNA Synthetase"/>
    <property type="match status" value="1"/>
</dbReference>
<dbReference type="Pfam" id="PF00579">
    <property type="entry name" value="tRNA-synt_1b"/>
    <property type="match status" value="1"/>
</dbReference>
<dbReference type="GO" id="GO:0004831">
    <property type="term" value="F:tyrosine-tRNA ligase activity"/>
    <property type="evidence" value="ECO:0007669"/>
    <property type="project" value="UniProtKB-EC"/>
</dbReference>
<dbReference type="PRINTS" id="PR01040">
    <property type="entry name" value="TRNASYNTHTYR"/>
</dbReference>
<organism evidence="12 13">
    <name type="scientific">Plasmodium ovale curtisi</name>
    <dbReference type="NCBI Taxonomy" id="864141"/>
    <lineage>
        <taxon>Eukaryota</taxon>
        <taxon>Sar</taxon>
        <taxon>Alveolata</taxon>
        <taxon>Apicomplexa</taxon>
        <taxon>Aconoidasida</taxon>
        <taxon>Haemosporida</taxon>
        <taxon>Plasmodiidae</taxon>
        <taxon>Plasmodium</taxon>
        <taxon>Plasmodium (Plasmodium)</taxon>
    </lineage>
</organism>
<evidence type="ECO:0000313" key="12">
    <source>
        <dbReference type="EMBL" id="SBS83518.1"/>
    </source>
</evidence>
<evidence type="ECO:0000256" key="1">
    <source>
        <dbReference type="ARBA" id="ARBA00013160"/>
    </source>
</evidence>
<proteinExistence type="inferred from homology"/>
<comment type="catalytic activity">
    <reaction evidence="8 10">
        <text>tRNA(Tyr) + L-tyrosine + ATP = L-tyrosyl-tRNA(Tyr) + AMP + diphosphate + H(+)</text>
        <dbReference type="Rhea" id="RHEA:10220"/>
        <dbReference type="Rhea" id="RHEA-COMP:9706"/>
        <dbReference type="Rhea" id="RHEA-COMP:9707"/>
        <dbReference type="ChEBI" id="CHEBI:15378"/>
        <dbReference type="ChEBI" id="CHEBI:30616"/>
        <dbReference type="ChEBI" id="CHEBI:33019"/>
        <dbReference type="ChEBI" id="CHEBI:58315"/>
        <dbReference type="ChEBI" id="CHEBI:78442"/>
        <dbReference type="ChEBI" id="CHEBI:78536"/>
        <dbReference type="ChEBI" id="CHEBI:456215"/>
        <dbReference type="EC" id="6.1.1.1"/>
    </reaction>
</comment>
<keyword evidence="2 10" id="KW-0436">Ligase</keyword>
<dbReference type="EMBL" id="FLQU01000286">
    <property type="protein sequence ID" value="SBS83518.1"/>
    <property type="molecule type" value="Genomic_DNA"/>
</dbReference>
<evidence type="ECO:0000256" key="8">
    <source>
        <dbReference type="ARBA" id="ARBA00048248"/>
    </source>
</evidence>
<dbReference type="Gene3D" id="3.40.50.620">
    <property type="entry name" value="HUPs"/>
    <property type="match status" value="1"/>
</dbReference>
<dbReference type="GO" id="GO:0006437">
    <property type="term" value="P:tyrosyl-tRNA aminoacylation"/>
    <property type="evidence" value="ECO:0007669"/>
    <property type="project" value="InterPro"/>
</dbReference>
<dbReference type="NCBIfam" id="TIGR00234">
    <property type="entry name" value="tyrS"/>
    <property type="match status" value="1"/>
</dbReference>
<keyword evidence="5 10" id="KW-0648">Protein biosynthesis</keyword>
<dbReference type="GO" id="GO:0003723">
    <property type="term" value="F:RNA binding"/>
    <property type="evidence" value="ECO:0007669"/>
    <property type="project" value="UniProtKB-KW"/>
</dbReference>
<dbReference type="GO" id="GO:0005739">
    <property type="term" value="C:mitochondrion"/>
    <property type="evidence" value="ECO:0007669"/>
    <property type="project" value="TreeGrafter"/>
</dbReference>
<dbReference type="Proteomes" id="UP000078560">
    <property type="component" value="Unassembled WGS sequence"/>
</dbReference>
<keyword evidence="9" id="KW-0694">RNA-binding</keyword>
<evidence type="ECO:0000256" key="2">
    <source>
        <dbReference type="ARBA" id="ARBA00022598"/>
    </source>
</evidence>